<evidence type="ECO:0000256" key="1">
    <source>
        <dbReference type="SAM" id="SignalP"/>
    </source>
</evidence>
<keyword evidence="1" id="KW-0732">Signal</keyword>
<feature type="signal peptide" evidence="1">
    <location>
        <begin position="1"/>
        <end position="22"/>
    </location>
</feature>
<proteinExistence type="predicted"/>
<reference evidence="2 3" key="1">
    <citation type="journal article" date="2016" name="Genome Biol. Evol.">
        <title>Gene Family Evolution Reflects Adaptation to Soil Environmental Stressors in the Genome of the Collembolan Orchesella cincta.</title>
        <authorList>
            <person name="Faddeeva-Vakhrusheva A."/>
            <person name="Derks M.F."/>
            <person name="Anvar S.Y."/>
            <person name="Agamennone V."/>
            <person name="Suring W."/>
            <person name="Smit S."/>
            <person name="van Straalen N.M."/>
            <person name="Roelofs D."/>
        </authorList>
    </citation>
    <scope>NUCLEOTIDE SEQUENCE [LARGE SCALE GENOMIC DNA]</scope>
    <source>
        <tissue evidence="2">Mixed pool</tissue>
    </source>
</reference>
<evidence type="ECO:0000313" key="2">
    <source>
        <dbReference type="EMBL" id="ODN05102.1"/>
    </source>
</evidence>
<evidence type="ECO:0000313" key="3">
    <source>
        <dbReference type="Proteomes" id="UP000094527"/>
    </source>
</evidence>
<dbReference type="PROSITE" id="PS51257">
    <property type="entry name" value="PROKAR_LIPOPROTEIN"/>
    <property type="match status" value="1"/>
</dbReference>
<protein>
    <submittedName>
        <fullName evidence="2">Uncharacterized protein</fullName>
    </submittedName>
</protein>
<dbReference type="EMBL" id="LJIJ01000030">
    <property type="protein sequence ID" value="ODN05102.1"/>
    <property type="molecule type" value="Genomic_DNA"/>
</dbReference>
<name>A0A1D2NIR6_ORCCI</name>
<organism evidence="2 3">
    <name type="scientific">Orchesella cincta</name>
    <name type="common">Springtail</name>
    <name type="synonym">Podura cincta</name>
    <dbReference type="NCBI Taxonomy" id="48709"/>
    <lineage>
        <taxon>Eukaryota</taxon>
        <taxon>Metazoa</taxon>
        <taxon>Ecdysozoa</taxon>
        <taxon>Arthropoda</taxon>
        <taxon>Hexapoda</taxon>
        <taxon>Collembola</taxon>
        <taxon>Entomobryomorpha</taxon>
        <taxon>Entomobryoidea</taxon>
        <taxon>Orchesellidae</taxon>
        <taxon>Orchesellinae</taxon>
        <taxon>Orchesella</taxon>
    </lineage>
</organism>
<dbReference type="AlphaFoldDB" id="A0A1D2NIR6"/>
<accession>A0A1D2NIR6</accession>
<gene>
    <name evidence="2" type="ORF">Ocin01_01598</name>
</gene>
<comment type="caution">
    <text evidence="2">The sequence shown here is derived from an EMBL/GenBank/DDBJ whole genome shotgun (WGS) entry which is preliminary data.</text>
</comment>
<keyword evidence="3" id="KW-1185">Reference proteome</keyword>
<dbReference type="OrthoDB" id="7690513at2759"/>
<feature type="chain" id="PRO_5008905632" evidence="1">
    <location>
        <begin position="23"/>
        <end position="109"/>
    </location>
</feature>
<dbReference type="Proteomes" id="UP000094527">
    <property type="component" value="Unassembled WGS sequence"/>
</dbReference>
<sequence>MFHKAFVCSQVVIACLVVITVGSPFKPDGSSSSKPYPNCGDKVCNDGEHCEMVQVQCIRAPCPPIATCVKTAGITCANVRCAGTPCVMVKTCDESGSCKLGPSCQPQNQ</sequence>